<dbReference type="Pfam" id="PF00226">
    <property type="entry name" value="DnaJ"/>
    <property type="match status" value="1"/>
</dbReference>
<dbReference type="PROSITE" id="PS51188">
    <property type="entry name" value="ZF_CR"/>
    <property type="match status" value="1"/>
</dbReference>
<dbReference type="CDD" id="cd06257">
    <property type="entry name" value="DnaJ"/>
    <property type="match status" value="1"/>
</dbReference>
<dbReference type="GO" id="GO:0051082">
    <property type="term" value="F:unfolded protein binding"/>
    <property type="evidence" value="ECO:0007669"/>
    <property type="project" value="InterPro"/>
</dbReference>
<dbReference type="PROSITE" id="PS00636">
    <property type="entry name" value="DNAJ_1"/>
    <property type="match status" value="1"/>
</dbReference>
<dbReference type="PRINTS" id="PR00625">
    <property type="entry name" value="JDOMAIN"/>
</dbReference>
<evidence type="ECO:0000313" key="9">
    <source>
        <dbReference type="EMBL" id="AKI79026.1"/>
    </source>
</evidence>
<feature type="zinc finger region" description="CR-type" evidence="5">
    <location>
        <begin position="118"/>
        <end position="202"/>
    </location>
</feature>
<reference evidence="9 10" key="1">
    <citation type="submission" date="2014-10" db="EMBL/GenBank/DDBJ databases">
        <title>Pan-genome analysis of Brazilian lineage A amoebal mimiviruses.</title>
        <authorList>
            <person name="Assis F.L."/>
            <person name="Abrahao J.S."/>
            <person name="Kroon E.G."/>
            <person name="Dornas F.P."/>
            <person name="Andrade K.R."/>
            <person name="Borato P.V.M."/>
            <person name="Pilotto M.R."/>
            <person name="Benamar S."/>
            <person name="LaScola B."/>
            <person name="Colson P."/>
        </authorList>
    </citation>
    <scope>NUCLEOTIDE SEQUENCE [LARGE SCALE GENOMIC DNA]</scope>
    <source>
        <strain evidence="9 10">Oyster</strain>
    </source>
</reference>
<evidence type="ECO:0000259" key="7">
    <source>
        <dbReference type="PROSITE" id="PS50076"/>
    </source>
</evidence>
<dbReference type="Gene3D" id="2.10.230.10">
    <property type="entry name" value="Heat shock protein DnaJ, cysteine-rich domain"/>
    <property type="match status" value="1"/>
</dbReference>
<evidence type="ECO:0000313" key="10">
    <source>
        <dbReference type="Proteomes" id="UP000241474"/>
    </source>
</evidence>
<keyword evidence="4 5" id="KW-0862">Zinc</keyword>
<dbReference type="InterPro" id="IPR002939">
    <property type="entry name" value="DnaJ_C"/>
</dbReference>
<dbReference type="EMBL" id="KM982401">
    <property type="protein sequence ID" value="AKI79026.1"/>
    <property type="molecule type" value="Genomic_DNA"/>
</dbReference>
<dbReference type="GO" id="GO:0008270">
    <property type="term" value="F:zinc ion binding"/>
    <property type="evidence" value="ECO:0007669"/>
    <property type="project" value="UniProtKB-KW"/>
</dbReference>
<dbReference type="SUPFAM" id="SSF46565">
    <property type="entry name" value="Chaperone J-domain"/>
    <property type="match status" value="1"/>
</dbReference>
<dbReference type="Pfam" id="PF00684">
    <property type="entry name" value="DnaJ_CXXCXGXG"/>
    <property type="match status" value="1"/>
</dbReference>
<dbReference type="SUPFAM" id="SSF49493">
    <property type="entry name" value="HSP40/DnaJ peptide-binding domain"/>
    <property type="match status" value="1"/>
</dbReference>
<accession>A0A0G2Y7H4</accession>
<dbReference type="Gene3D" id="1.10.287.110">
    <property type="entry name" value="DnaJ domain"/>
    <property type="match status" value="1"/>
</dbReference>
<protein>
    <submittedName>
        <fullName evidence="9">DnaJ-like protein</fullName>
    </submittedName>
</protein>
<feature type="domain" description="CR-type" evidence="8">
    <location>
        <begin position="118"/>
        <end position="202"/>
    </location>
</feature>
<dbReference type="SMART" id="SM00271">
    <property type="entry name" value="DnaJ"/>
    <property type="match status" value="1"/>
</dbReference>
<dbReference type="InterPro" id="IPR008971">
    <property type="entry name" value="HSP40/DnaJ_pept-bd"/>
</dbReference>
<organismHost>
    <name type="scientific">Acanthamoeba polyphaga</name>
    <name type="common">Amoeba</name>
    <dbReference type="NCBI Taxonomy" id="5757"/>
</organismHost>
<dbReference type="SUPFAM" id="SSF57938">
    <property type="entry name" value="DnaJ/Hsp40 cysteine-rich domain"/>
    <property type="match status" value="1"/>
</dbReference>
<proteinExistence type="predicted"/>
<dbReference type="GO" id="GO:0030544">
    <property type="term" value="F:Hsp70 protein binding"/>
    <property type="evidence" value="ECO:0007669"/>
    <property type="project" value="InterPro"/>
</dbReference>
<evidence type="ECO:0000256" key="5">
    <source>
        <dbReference type="PROSITE-ProRule" id="PRU00546"/>
    </source>
</evidence>
<dbReference type="InterPro" id="IPR036869">
    <property type="entry name" value="J_dom_sf"/>
</dbReference>
<dbReference type="CDD" id="cd10719">
    <property type="entry name" value="DnaJ_zf"/>
    <property type="match status" value="1"/>
</dbReference>
<feature type="region of interest" description="Disordered" evidence="6">
    <location>
        <begin position="364"/>
        <end position="398"/>
    </location>
</feature>
<evidence type="ECO:0000256" key="3">
    <source>
        <dbReference type="ARBA" id="ARBA00022771"/>
    </source>
</evidence>
<evidence type="ECO:0000256" key="4">
    <source>
        <dbReference type="ARBA" id="ARBA00022833"/>
    </source>
</evidence>
<dbReference type="InterPro" id="IPR001305">
    <property type="entry name" value="HSP_DnaJ_Cys-rich_dom"/>
</dbReference>
<dbReference type="InterPro" id="IPR018253">
    <property type="entry name" value="DnaJ_domain_CS"/>
</dbReference>
<dbReference type="PROSITE" id="PS50076">
    <property type="entry name" value="DNAJ_2"/>
    <property type="match status" value="1"/>
</dbReference>
<dbReference type="InterPro" id="IPR001623">
    <property type="entry name" value="DnaJ_domain"/>
</dbReference>
<dbReference type="PANTHER" id="PTHR43888">
    <property type="entry name" value="DNAJ-LIKE-2, ISOFORM A-RELATED"/>
    <property type="match status" value="1"/>
</dbReference>
<dbReference type="InterPro" id="IPR036410">
    <property type="entry name" value="HSP_DnaJ_Cys-rich_dom_sf"/>
</dbReference>
<name>A0A0G2Y7H4_MIMIV</name>
<evidence type="ECO:0000256" key="2">
    <source>
        <dbReference type="ARBA" id="ARBA00022737"/>
    </source>
</evidence>
<dbReference type="Proteomes" id="UP000241474">
    <property type="component" value="Segment"/>
</dbReference>
<dbReference type="Gene3D" id="2.60.260.20">
    <property type="entry name" value="Urease metallochaperone UreE, N-terminal domain"/>
    <property type="match status" value="2"/>
</dbReference>
<keyword evidence="3 5" id="KW-0863">Zinc-finger</keyword>
<dbReference type="GO" id="GO:0006457">
    <property type="term" value="P:protein folding"/>
    <property type="evidence" value="ECO:0007669"/>
    <property type="project" value="InterPro"/>
</dbReference>
<keyword evidence="1 5" id="KW-0479">Metal-binding</keyword>
<dbReference type="InterPro" id="IPR044713">
    <property type="entry name" value="DNJA1/2-like"/>
</dbReference>
<organism evidence="9 10">
    <name type="scientific">Acanthamoeba polyphaga mimivirus</name>
    <name type="common">APMV</name>
    <dbReference type="NCBI Taxonomy" id="212035"/>
    <lineage>
        <taxon>Viruses</taxon>
        <taxon>Varidnaviria</taxon>
        <taxon>Bamfordvirae</taxon>
        <taxon>Nucleocytoviricota</taxon>
        <taxon>Megaviricetes</taxon>
        <taxon>Imitervirales</taxon>
        <taxon>Mimiviridae</taxon>
        <taxon>Megamimivirinae</taxon>
        <taxon>Mimivirus</taxon>
        <taxon>Mimivirus bradfordmassiliense</taxon>
    </lineage>
</organism>
<feature type="domain" description="J" evidence="7">
    <location>
        <begin position="7"/>
        <end position="72"/>
    </location>
</feature>
<evidence type="ECO:0000256" key="6">
    <source>
        <dbReference type="SAM" id="MobiDB-lite"/>
    </source>
</evidence>
<feature type="compositionally biased region" description="Acidic residues" evidence="6">
    <location>
        <begin position="371"/>
        <end position="382"/>
    </location>
</feature>
<sequence>MNKESTDLYEILGLTPSASEEDIKKAYRKLAIKYHPDKNKGNPEAEEMFKKINHANSILSNSEKRRVYDQYGEEAVNNGLNEDSFDPMSMFMRMHQPGNKKLRAQMRHQISLQDYFTKKTVKVTITVDSKCDDCDATGFSDKQKHICKVCRGKGIVVNEIRNGPFIQQIQQHCHGCQGKKYDTTAKDLHCPSCKGAGINKSEEETEVNVPFDILRNPKVILEGKGPWVDGKNIDLEIVFILAFSDGFELTDNHKLIYTMEINFPETLCGFRRIIDHPSGDSLLIMANPGFVINPHYIYLLERKGLNNDTLYLKFKINYSKLIHIPKKKVFNFENLEIALGTRYVPDVSDDIGTEPENVFNLSTLRQINTDPSDESQDRDSEESYGGHGRPEGVGCAQQ</sequence>
<dbReference type="FunFam" id="2.10.230.10:FF:000001">
    <property type="entry name" value="DnaJ subfamily A member 2"/>
    <property type="match status" value="1"/>
</dbReference>
<evidence type="ECO:0000259" key="8">
    <source>
        <dbReference type="PROSITE" id="PS51188"/>
    </source>
</evidence>
<dbReference type="Pfam" id="PF01556">
    <property type="entry name" value="DnaJ_C"/>
    <property type="match status" value="1"/>
</dbReference>
<keyword evidence="2" id="KW-0677">Repeat</keyword>
<evidence type="ECO:0000256" key="1">
    <source>
        <dbReference type="ARBA" id="ARBA00022723"/>
    </source>
</evidence>